<dbReference type="SUPFAM" id="SSF52799">
    <property type="entry name" value="(Phosphotyrosine protein) phosphatases II"/>
    <property type="match status" value="2"/>
</dbReference>
<keyword evidence="4" id="KW-1185">Reference proteome</keyword>
<dbReference type="Gene3D" id="3.90.190.10">
    <property type="entry name" value="Protein tyrosine phosphatase superfamily"/>
    <property type="match status" value="2"/>
</dbReference>
<dbReference type="InterPro" id="IPR050561">
    <property type="entry name" value="PTP"/>
</dbReference>
<keyword evidence="2" id="KW-0812">Transmembrane</keyword>
<dbReference type="InterPro" id="IPR016130">
    <property type="entry name" value="Tyr_Pase_AS"/>
</dbReference>
<feature type="transmembrane region" description="Helical" evidence="2">
    <location>
        <begin position="196"/>
        <end position="217"/>
    </location>
</feature>
<evidence type="ECO:0000256" key="2">
    <source>
        <dbReference type="SAM" id="Phobius"/>
    </source>
</evidence>
<feature type="transmembrane region" description="Helical" evidence="2">
    <location>
        <begin position="468"/>
        <end position="489"/>
    </location>
</feature>
<protein>
    <recommendedName>
        <fullName evidence="5">Paladin</fullName>
    </recommendedName>
</protein>
<feature type="transmembrane region" description="Helical" evidence="2">
    <location>
        <begin position="413"/>
        <end position="432"/>
    </location>
</feature>
<gene>
    <name evidence="3" type="ORF">RRG08_015649</name>
</gene>
<feature type="transmembrane region" description="Helical" evidence="2">
    <location>
        <begin position="616"/>
        <end position="639"/>
    </location>
</feature>
<name>A0AAE0Z8U1_9GAST</name>
<feature type="transmembrane region" description="Helical" evidence="2">
    <location>
        <begin position="344"/>
        <end position="366"/>
    </location>
</feature>
<dbReference type="Pfam" id="PF14566">
    <property type="entry name" value="PTPlike_phytase"/>
    <property type="match status" value="2"/>
</dbReference>
<dbReference type="EMBL" id="JAWDGP010004406">
    <property type="protein sequence ID" value="KAK3764755.1"/>
    <property type="molecule type" value="Genomic_DNA"/>
</dbReference>
<dbReference type="AlphaFoldDB" id="A0AAE0Z8U1"/>
<accession>A0AAE0Z8U1</accession>
<evidence type="ECO:0000256" key="1">
    <source>
        <dbReference type="SAM" id="MobiDB-lite"/>
    </source>
</evidence>
<feature type="transmembrane region" description="Helical" evidence="2">
    <location>
        <begin position="438"/>
        <end position="461"/>
    </location>
</feature>
<feature type="transmembrane region" description="Helical" evidence="2">
    <location>
        <begin position="645"/>
        <end position="665"/>
    </location>
</feature>
<proteinExistence type="predicted"/>
<feature type="transmembrane region" description="Helical" evidence="2">
    <location>
        <begin position="229"/>
        <end position="251"/>
    </location>
</feature>
<sequence>MFPSASAEVTQTARNGKPRKAHHVTLASAGAGLIVSLASMEDEFVFYFYDSLNKLQQEPHMRRVEYEEDILLSAEVYAREAFSNQILRYDRICLPEMGIPTEEMVDQFLSHFKDKPLFLDKNSHAFPAVYLISHSGGRRSAIMMVMSCLLYAHKRGSLKETCLEEFQPYCKLFILSCAFLIHLPLPSYLISCCLPISSPVAFLSYLLLPSYLISCCLPTSSPVAFLSHLLLPSYLISCCLPISSLVAFLPHLLLPSYLISCCLPISSPVAFLSYLLLPSYLISCCLPILSLVAFLSYLLLHSYLISCCLPISSLVAFLSHLLLPSYLISCCLPISSLVAFLSHLLLPSYLISCCLPISSLVAFLSHLLLPSYLISCCLPISSLVAFLSHLLLPSYLISCCIPISSPVAFLSHLLLPSYLISCCLPISSLVAFPSHLLLPSYLISCCLPISSLVAFLSHLLLPSYLISCCLPISSLVAFLSHLLLPSYLISCCLPISSPVAFLSHLLLPSYLISCCLPISSLVAFLSHLLLPSYLISCCLPISSPVAFLSHLLLPSHLISCCLPISSLVAFPSHLLLPSYLISCCLPISSLVAFLSHLLLPSYIFSCCLPISSPVAFLYLFLLPSYLFSCCLPISFLVAFLSHLLLPSYLISCCFPISFPIAAVSLSSYKPCEIKIENSVDIFKFDPNSSYKMSEHNPDYVEGEYKAVQELVSHLKDGNLIKQQVDWVIDHCSEVINLRRCIANHKRKLEAAVASNSSTSHVTDSLYAECLSSLETYAFLISFNAYLRDQMPNNLSWSYNKWLHRNPEVNRLISELDFSEMCAPPSLLTTQQRFLVGDDYIGLDVLSSQMDVKVSNFRRLMGLPIYGMAQPTRNGLFKVVNHLLHHKQGYTYVVMVNLRSDYVLEIDDVTYHVRDTAHMAEPVPSLCTTGRELEEAELKLKKEVKSKRTWKVYVDTSDPPVDRELVSIFTPEELYEQQRLSTLDLHYRRVPLHYDHGLREKEFDTIQTLVLEYMREDGSWSDNSHAFVFHCRTGKSRTSLAMAVVGLLFYHMTGFPYGANADEEERVSCPNAKYTKGEFLVVERLVWMLPQGQQVKREVDLILDRLFETMSPMHFHLREVIFVTFNKAKSASNSTDRRQLHRLSHDYLERYLYLILFNSYLHMEKVGGFVRPFSQWMMEVAAPAGVYELLDNLGFFLLEQGVSEFSRLKNRILDRRHKLPFTGHFV</sequence>
<dbReference type="PROSITE" id="PS00383">
    <property type="entry name" value="TYR_PHOSPHATASE_1"/>
    <property type="match status" value="1"/>
</dbReference>
<dbReference type="PANTHER" id="PTHR23339">
    <property type="entry name" value="TYROSINE SPECIFIC PROTEIN PHOSPHATASE AND DUAL SPECIFICITY PROTEIN PHOSPHATASE"/>
    <property type="match status" value="1"/>
</dbReference>
<dbReference type="Proteomes" id="UP001283361">
    <property type="component" value="Unassembled WGS sequence"/>
</dbReference>
<comment type="caution">
    <text evidence="3">The sequence shown here is derived from an EMBL/GenBank/DDBJ whole genome shotgun (WGS) entry which is preliminary data.</text>
</comment>
<feature type="transmembrane region" description="Helical" evidence="2">
    <location>
        <begin position="551"/>
        <end position="573"/>
    </location>
</feature>
<dbReference type="SMART" id="SM01301">
    <property type="entry name" value="PTPlike_phytase"/>
    <property type="match status" value="2"/>
</dbReference>
<organism evidence="3 4">
    <name type="scientific">Elysia crispata</name>
    <name type="common">lettuce slug</name>
    <dbReference type="NCBI Taxonomy" id="231223"/>
    <lineage>
        <taxon>Eukaryota</taxon>
        <taxon>Metazoa</taxon>
        <taxon>Spiralia</taxon>
        <taxon>Lophotrochozoa</taxon>
        <taxon>Mollusca</taxon>
        <taxon>Gastropoda</taxon>
        <taxon>Heterobranchia</taxon>
        <taxon>Euthyneura</taxon>
        <taxon>Panpulmonata</taxon>
        <taxon>Sacoglossa</taxon>
        <taxon>Placobranchoidea</taxon>
        <taxon>Plakobranchidae</taxon>
        <taxon>Elysia</taxon>
    </lineage>
</organism>
<feature type="transmembrane region" description="Helical" evidence="2">
    <location>
        <begin position="579"/>
        <end position="604"/>
    </location>
</feature>
<evidence type="ECO:0000313" key="4">
    <source>
        <dbReference type="Proteomes" id="UP001283361"/>
    </source>
</evidence>
<feature type="transmembrane region" description="Helical" evidence="2">
    <location>
        <begin position="509"/>
        <end position="530"/>
    </location>
</feature>
<feature type="transmembrane region" description="Helical" evidence="2">
    <location>
        <begin position="372"/>
        <end position="392"/>
    </location>
</feature>
<reference evidence="3" key="1">
    <citation type="journal article" date="2023" name="G3 (Bethesda)">
        <title>A reference genome for the long-term kleptoplast-retaining sea slug Elysia crispata morphotype clarki.</title>
        <authorList>
            <person name="Eastman K.E."/>
            <person name="Pendleton A.L."/>
            <person name="Shaikh M.A."/>
            <person name="Suttiyut T."/>
            <person name="Ogas R."/>
            <person name="Tomko P."/>
            <person name="Gavelis G."/>
            <person name="Widhalm J.R."/>
            <person name="Wisecaver J.H."/>
        </authorList>
    </citation>
    <scope>NUCLEOTIDE SEQUENCE</scope>
    <source>
        <strain evidence="3">ECLA1</strain>
    </source>
</reference>
<keyword evidence="2" id="KW-1133">Transmembrane helix</keyword>
<evidence type="ECO:0008006" key="5">
    <source>
        <dbReference type="Google" id="ProtNLM"/>
    </source>
</evidence>
<evidence type="ECO:0000313" key="3">
    <source>
        <dbReference type="EMBL" id="KAK3764755.1"/>
    </source>
</evidence>
<dbReference type="InterPro" id="IPR029021">
    <property type="entry name" value="Prot-tyrosine_phosphatase-like"/>
</dbReference>
<keyword evidence="2" id="KW-0472">Membrane</keyword>
<feature type="transmembrane region" description="Helical" evidence="2">
    <location>
        <begin position="311"/>
        <end position="332"/>
    </location>
</feature>
<feature type="region of interest" description="Disordered" evidence="1">
    <location>
        <begin position="1"/>
        <end position="21"/>
    </location>
</feature>